<comment type="caution">
    <text evidence="9">The sequence shown here is derived from an EMBL/GenBank/DDBJ whole genome shotgun (WGS) entry which is preliminary data.</text>
</comment>
<evidence type="ECO:0000256" key="1">
    <source>
        <dbReference type="ARBA" id="ARBA00004141"/>
    </source>
</evidence>
<reference evidence="9 10" key="1">
    <citation type="submission" date="2022-11" db="EMBL/GenBank/DDBJ databases">
        <title>Mucor velutinosus strain NIH1002 WGS.</title>
        <authorList>
            <person name="Subramanian P."/>
            <person name="Mullikin J.C."/>
            <person name="Segre J.A."/>
            <person name="Zelazny A.M."/>
        </authorList>
    </citation>
    <scope>NUCLEOTIDE SEQUENCE [LARGE SCALE GENOMIC DNA]</scope>
    <source>
        <strain evidence="9 10">NIH1002</strain>
    </source>
</reference>
<feature type="transmembrane region" description="Helical" evidence="7">
    <location>
        <begin position="12"/>
        <end position="34"/>
    </location>
</feature>
<feature type="compositionally biased region" description="Polar residues" evidence="6">
    <location>
        <begin position="310"/>
        <end position="321"/>
    </location>
</feature>
<evidence type="ECO:0000256" key="3">
    <source>
        <dbReference type="ARBA" id="ARBA00022692"/>
    </source>
</evidence>
<feature type="transmembrane region" description="Helical" evidence="7">
    <location>
        <begin position="199"/>
        <end position="219"/>
    </location>
</feature>
<evidence type="ECO:0000256" key="5">
    <source>
        <dbReference type="ARBA" id="ARBA00023136"/>
    </source>
</evidence>
<sequence length="359" mass="40187">MLKVFQDPFKRRLAISYLWDWVLVIIMTAAFFAIDQITPFHRMFSLEDKTIMFPYAEKESVPVWMLLIICFVAPIIVIAGISLSGYGYRRSLHDFHSGVLGLCLGLAMTIMLTDVIKVTAGRPRPDMLSRCQPPADAVDPRFGLTSVNICTTDIYSHTMIDGFKSFPSGHSSFSFAGLGYLAFYIAGKIKMFDEKGHTYKGFLFAFPIIGALLVAISRTEDYRHHWQDVTIGALLGTFCAYFAYRQYYPGLSQDSCRDPFLTRVAYCKRGFDLESGGGNSNGADSTIALLNSQSHKQPGMPKNLGKYQQDDFNSEASGQSDYNHHQHVPLDYATENLMLNHTDSNNSTSPLTGAPRRNQ</sequence>
<evidence type="ECO:0000259" key="8">
    <source>
        <dbReference type="SMART" id="SM00014"/>
    </source>
</evidence>
<dbReference type="EC" id="2.5.1.75" evidence="9"/>
<dbReference type="RefSeq" id="XP_064676069.1">
    <property type="nucleotide sequence ID" value="XM_064827012.1"/>
</dbReference>
<evidence type="ECO:0000256" key="7">
    <source>
        <dbReference type="SAM" id="Phobius"/>
    </source>
</evidence>
<gene>
    <name evidence="9" type="primary">COQ1_2</name>
    <name evidence="9" type="ORF">ATC70_007754</name>
</gene>
<name>A0AAN7D2L7_9FUNG</name>
<dbReference type="GO" id="GO:0008195">
    <property type="term" value="F:phosphatidate phosphatase activity"/>
    <property type="evidence" value="ECO:0007669"/>
    <property type="project" value="TreeGrafter"/>
</dbReference>
<dbReference type="Pfam" id="PF01569">
    <property type="entry name" value="PAP2"/>
    <property type="match status" value="1"/>
</dbReference>
<dbReference type="GO" id="GO:0016020">
    <property type="term" value="C:membrane"/>
    <property type="evidence" value="ECO:0007669"/>
    <property type="project" value="UniProtKB-SubCell"/>
</dbReference>
<feature type="transmembrane region" description="Helical" evidence="7">
    <location>
        <begin position="63"/>
        <end position="86"/>
    </location>
</feature>
<dbReference type="SUPFAM" id="SSF48317">
    <property type="entry name" value="Acid phosphatase/Vanadium-dependent haloperoxidase"/>
    <property type="match status" value="1"/>
</dbReference>
<dbReference type="GO" id="GO:0006644">
    <property type="term" value="P:phospholipid metabolic process"/>
    <property type="evidence" value="ECO:0007669"/>
    <property type="project" value="InterPro"/>
</dbReference>
<keyword evidence="5 7" id="KW-0472">Membrane</keyword>
<accession>A0AAN7D2L7</accession>
<dbReference type="InterPro" id="IPR000326">
    <property type="entry name" value="PAP2/HPO"/>
</dbReference>
<feature type="region of interest" description="Disordered" evidence="6">
    <location>
        <begin position="340"/>
        <end position="359"/>
    </location>
</feature>
<dbReference type="GO" id="GO:0046839">
    <property type="term" value="P:phospholipid dephosphorylation"/>
    <property type="evidence" value="ECO:0007669"/>
    <property type="project" value="TreeGrafter"/>
</dbReference>
<feature type="transmembrane region" description="Helical" evidence="7">
    <location>
        <begin position="169"/>
        <end position="187"/>
    </location>
</feature>
<feature type="transmembrane region" description="Helical" evidence="7">
    <location>
        <begin position="98"/>
        <end position="120"/>
    </location>
</feature>
<dbReference type="CDD" id="cd03390">
    <property type="entry name" value="PAP2_containing_1_like"/>
    <property type="match status" value="1"/>
</dbReference>
<comment type="subcellular location">
    <subcellularLocation>
        <location evidence="1">Membrane</location>
        <topology evidence="1">Multi-pass membrane protein</topology>
    </subcellularLocation>
</comment>
<dbReference type="AlphaFoldDB" id="A0AAN7D2L7"/>
<protein>
    <submittedName>
        <fullName evidence="9">Coq1 putative hexaprenyl diphosphate synthase</fullName>
        <ecNumber evidence="9">2.5.1.75</ecNumber>
    </submittedName>
</protein>
<dbReference type="Proteomes" id="UP001304243">
    <property type="component" value="Unassembled WGS sequence"/>
</dbReference>
<dbReference type="InterPro" id="IPR036938">
    <property type="entry name" value="PAP2/HPO_sf"/>
</dbReference>
<feature type="transmembrane region" description="Helical" evidence="7">
    <location>
        <begin position="225"/>
        <end position="244"/>
    </location>
</feature>
<dbReference type="Gene3D" id="1.20.144.10">
    <property type="entry name" value="Phosphatidic acid phosphatase type 2/haloperoxidase"/>
    <property type="match status" value="1"/>
</dbReference>
<feature type="region of interest" description="Disordered" evidence="6">
    <location>
        <begin position="293"/>
        <end position="324"/>
    </location>
</feature>
<evidence type="ECO:0000256" key="2">
    <source>
        <dbReference type="ARBA" id="ARBA00008816"/>
    </source>
</evidence>
<evidence type="ECO:0000256" key="6">
    <source>
        <dbReference type="SAM" id="MobiDB-lite"/>
    </source>
</evidence>
<proteinExistence type="inferred from homology"/>
<keyword evidence="4 7" id="KW-1133">Transmembrane helix</keyword>
<dbReference type="GeneID" id="89951440"/>
<feature type="compositionally biased region" description="Polar residues" evidence="6">
    <location>
        <begin position="340"/>
        <end position="351"/>
    </location>
</feature>
<dbReference type="InterPro" id="IPR043216">
    <property type="entry name" value="PAP-like"/>
</dbReference>
<comment type="similarity">
    <text evidence="2">Belongs to the PA-phosphatase related phosphoesterase family.</text>
</comment>
<dbReference type="EMBL" id="JASEJX010000039">
    <property type="protein sequence ID" value="KAK4509403.1"/>
    <property type="molecule type" value="Genomic_DNA"/>
</dbReference>
<dbReference type="GO" id="GO:0052381">
    <property type="term" value="F:tRNA dimethylallyltransferase activity"/>
    <property type="evidence" value="ECO:0007669"/>
    <property type="project" value="UniProtKB-EC"/>
</dbReference>
<dbReference type="SMART" id="SM00014">
    <property type="entry name" value="acidPPc"/>
    <property type="match status" value="1"/>
</dbReference>
<evidence type="ECO:0000256" key="4">
    <source>
        <dbReference type="ARBA" id="ARBA00022989"/>
    </source>
</evidence>
<dbReference type="PANTHER" id="PTHR10165:SF35">
    <property type="entry name" value="RE23632P"/>
    <property type="match status" value="1"/>
</dbReference>
<keyword evidence="10" id="KW-1185">Reference proteome</keyword>
<keyword evidence="3 7" id="KW-0812">Transmembrane</keyword>
<organism evidence="9 10">
    <name type="scientific">Mucor velutinosus</name>
    <dbReference type="NCBI Taxonomy" id="708070"/>
    <lineage>
        <taxon>Eukaryota</taxon>
        <taxon>Fungi</taxon>
        <taxon>Fungi incertae sedis</taxon>
        <taxon>Mucoromycota</taxon>
        <taxon>Mucoromycotina</taxon>
        <taxon>Mucoromycetes</taxon>
        <taxon>Mucorales</taxon>
        <taxon>Mucorineae</taxon>
        <taxon>Mucoraceae</taxon>
        <taxon>Mucor</taxon>
    </lineage>
</organism>
<evidence type="ECO:0000313" key="10">
    <source>
        <dbReference type="Proteomes" id="UP001304243"/>
    </source>
</evidence>
<evidence type="ECO:0000313" key="9">
    <source>
        <dbReference type="EMBL" id="KAK4509403.1"/>
    </source>
</evidence>
<dbReference type="PANTHER" id="PTHR10165">
    <property type="entry name" value="LIPID PHOSPHATE PHOSPHATASE"/>
    <property type="match status" value="1"/>
</dbReference>
<feature type="domain" description="Phosphatidic acid phosphatase type 2/haloperoxidase" evidence="8">
    <location>
        <begin position="99"/>
        <end position="244"/>
    </location>
</feature>
<keyword evidence="9" id="KW-0808">Transferase</keyword>